<proteinExistence type="predicted"/>
<reference evidence="4 5" key="1">
    <citation type="submission" date="2023-07" db="EMBL/GenBank/DDBJ databases">
        <title>Sorghum-associated microbial communities from plants grown in Nebraska, USA.</title>
        <authorList>
            <person name="Schachtman D."/>
        </authorList>
    </citation>
    <scope>NUCLEOTIDE SEQUENCE [LARGE SCALE GENOMIC DNA]</scope>
    <source>
        <strain evidence="4 5">BE310</strain>
    </source>
</reference>
<dbReference type="InterPro" id="IPR037461">
    <property type="entry name" value="CtCE2-like_dom"/>
</dbReference>
<evidence type="ECO:0000259" key="3">
    <source>
        <dbReference type="Pfam" id="PF17996"/>
    </source>
</evidence>
<dbReference type="Pfam" id="PF17996">
    <property type="entry name" value="CE2_N"/>
    <property type="match status" value="1"/>
</dbReference>
<dbReference type="InterPro" id="IPR036514">
    <property type="entry name" value="SGNH_hydro_sf"/>
</dbReference>
<dbReference type="CDD" id="cd01831">
    <property type="entry name" value="Endoglucanase_E_like"/>
    <property type="match status" value="1"/>
</dbReference>
<evidence type="ECO:0000313" key="5">
    <source>
        <dbReference type="Proteomes" id="UP001180536"/>
    </source>
</evidence>
<accession>A0ABU1ZBF6</accession>
<dbReference type="Gene3D" id="3.40.50.1110">
    <property type="entry name" value="SGNH hydrolase"/>
    <property type="match status" value="1"/>
</dbReference>
<protein>
    <submittedName>
        <fullName evidence="4">Lysophospholipase L1-like esterase</fullName>
    </submittedName>
</protein>
<dbReference type="EMBL" id="JAVDXQ010000003">
    <property type="protein sequence ID" value="MDR7297315.1"/>
    <property type="molecule type" value="Genomic_DNA"/>
</dbReference>
<dbReference type="Proteomes" id="UP001180536">
    <property type="component" value="Unassembled WGS sequence"/>
</dbReference>
<feature type="domain" description="SGNH hydrolase-type esterase" evidence="2">
    <location>
        <begin position="161"/>
        <end position="338"/>
    </location>
</feature>
<keyword evidence="1" id="KW-0732">Signal</keyword>
<feature type="signal peptide" evidence="1">
    <location>
        <begin position="1"/>
        <end position="29"/>
    </location>
</feature>
<evidence type="ECO:0000313" key="4">
    <source>
        <dbReference type="EMBL" id="MDR7297315.1"/>
    </source>
</evidence>
<organism evidence="4 5">
    <name type="scientific">Pelomonas aquatica</name>
    <dbReference type="NCBI Taxonomy" id="431058"/>
    <lineage>
        <taxon>Bacteria</taxon>
        <taxon>Pseudomonadati</taxon>
        <taxon>Pseudomonadota</taxon>
        <taxon>Betaproteobacteria</taxon>
        <taxon>Burkholderiales</taxon>
        <taxon>Sphaerotilaceae</taxon>
        <taxon>Roseateles</taxon>
    </lineage>
</organism>
<dbReference type="RefSeq" id="WP_310345321.1">
    <property type="nucleotide sequence ID" value="NZ_JAVDXQ010000003.1"/>
</dbReference>
<feature type="chain" id="PRO_5045803534" evidence="1">
    <location>
        <begin position="30"/>
        <end position="379"/>
    </location>
</feature>
<dbReference type="PANTHER" id="PTHR37834">
    <property type="entry name" value="GDSL-LIKE LIPASE/ACYLHYDROLASE DOMAIN PROTEIN (AFU_ORTHOLOGUE AFUA_2G00620)"/>
    <property type="match status" value="1"/>
</dbReference>
<comment type="caution">
    <text evidence="4">The sequence shown here is derived from an EMBL/GenBank/DDBJ whole genome shotgun (WGS) entry which is preliminary data.</text>
</comment>
<dbReference type="InterPro" id="IPR013830">
    <property type="entry name" value="SGNH_hydro"/>
</dbReference>
<dbReference type="Gene3D" id="2.60.120.260">
    <property type="entry name" value="Galactose-binding domain-like"/>
    <property type="match status" value="1"/>
</dbReference>
<dbReference type="PANTHER" id="PTHR37834:SF2">
    <property type="entry name" value="ESTERASE, SGNH HYDROLASE-TYPE"/>
    <property type="match status" value="1"/>
</dbReference>
<feature type="domain" description="Carbohydrate esterase 2 N-terminal" evidence="3">
    <location>
        <begin position="50"/>
        <end position="153"/>
    </location>
</feature>
<gene>
    <name evidence="4" type="ORF">J2X16_002662</name>
</gene>
<dbReference type="SUPFAM" id="SSF52266">
    <property type="entry name" value="SGNH hydrolase"/>
    <property type="match status" value="1"/>
</dbReference>
<dbReference type="Pfam" id="PF13472">
    <property type="entry name" value="Lipase_GDSL_2"/>
    <property type="match status" value="1"/>
</dbReference>
<dbReference type="InterPro" id="IPR052762">
    <property type="entry name" value="PCW_deacetylase/CE"/>
</dbReference>
<sequence length="379" mass="41158">MRKTLVGWRARLRWAVMGGVLAHGAAALAQEVVRVEAEPAGLKPAAAHVRGRAVTQADGSWLRQWPGTYFETAFQGDEVFFRVGAGEVSLRLGVDGDEAFALVRPAPGLYRVSRFKRGGEHLLRITVASESQGGPTVFGGFLLGAGTQPAALPRRSRQVEFIGDSHTVGYGNLSARRECTQAEVWATTDTSRGVPALVAAHYGADYAAHAISGRGIVRNFNGFAADTLPEAYPFALFDKRRAADDAAWQPHVIAIGLGTNDFATALNPGERWATREQLREAYETTFVRFIDELRRRHPGAYIVLWIAAADGSELQNEVARVVELAKRAGQARLGFVPVPGLGMSGCDWHPSVADDRQIAAALIRHLDQQKDLWQSARGN</sequence>
<name>A0ABU1ZBF6_9BURK</name>
<dbReference type="InterPro" id="IPR040794">
    <property type="entry name" value="CE2_N"/>
</dbReference>
<keyword evidence="5" id="KW-1185">Reference proteome</keyword>
<evidence type="ECO:0000259" key="2">
    <source>
        <dbReference type="Pfam" id="PF13472"/>
    </source>
</evidence>
<evidence type="ECO:0000256" key="1">
    <source>
        <dbReference type="SAM" id="SignalP"/>
    </source>
</evidence>